<dbReference type="AlphaFoldDB" id="A0A9W8LJ73"/>
<feature type="domain" description="Hyaluronan/mRNA-binding protein" evidence="2">
    <location>
        <begin position="113"/>
        <end position="201"/>
    </location>
</feature>
<dbReference type="InterPro" id="IPR039764">
    <property type="entry name" value="HABP4/SERBP1-like"/>
</dbReference>
<feature type="compositionally biased region" description="Basic and acidic residues" evidence="1">
    <location>
        <begin position="79"/>
        <end position="96"/>
    </location>
</feature>
<dbReference type="PANTHER" id="PTHR12299:SF17">
    <property type="entry name" value="AT19571P-RELATED"/>
    <property type="match status" value="1"/>
</dbReference>
<proteinExistence type="predicted"/>
<evidence type="ECO:0000313" key="3">
    <source>
        <dbReference type="EMBL" id="KAJ2782217.1"/>
    </source>
</evidence>
<organism evidence="3 4">
    <name type="scientific">Coemansia javaensis</name>
    <dbReference type="NCBI Taxonomy" id="2761396"/>
    <lineage>
        <taxon>Eukaryota</taxon>
        <taxon>Fungi</taxon>
        <taxon>Fungi incertae sedis</taxon>
        <taxon>Zoopagomycota</taxon>
        <taxon>Kickxellomycotina</taxon>
        <taxon>Kickxellomycetes</taxon>
        <taxon>Kickxellales</taxon>
        <taxon>Kickxellaceae</taxon>
        <taxon>Coemansia</taxon>
    </lineage>
</organism>
<reference evidence="3" key="1">
    <citation type="submission" date="2022-07" db="EMBL/GenBank/DDBJ databases">
        <title>Phylogenomic reconstructions and comparative analyses of Kickxellomycotina fungi.</title>
        <authorList>
            <person name="Reynolds N.K."/>
            <person name="Stajich J.E."/>
            <person name="Barry K."/>
            <person name="Grigoriev I.V."/>
            <person name="Crous P."/>
            <person name="Smith M.E."/>
        </authorList>
    </citation>
    <scope>NUCLEOTIDE SEQUENCE</scope>
    <source>
        <strain evidence="3">NBRC 105414</strain>
    </source>
</reference>
<dbReference type="Proteomes" id="UP001140217">
    <property type="component" value="Unassembled WGS sequence"/>
</dbReference>
<gene>
    <name evidence="3" type="ORF">H4R18_002426</name>
</gene>
<dbReference type="Gene3D" id="6.10.140.1040">
    <property type="match status" value="1"/>
</dbReference>
<dbReference type="PANTHER" id="PTHR12299">
    <property type="entry name" value="HYALURONIC ACID-BINDING PROTEIN 4"/>
    <property type="match status" value="1"/>
</dbReference>
<comment type="caution">
    <text evidence="3">The sequence shown here is derived from an EMBL/GenBank/DDBJ whole genome shotgun (WGS) entry which is preliminary data.</text>
</comment>
<dbReference type="GO" id="GO:0005737">
    <property type="term" value="C:cytoplasm"/>
    <property type="evidence" value="ECO:0007669"/>
    <property type="project" value="TreeGrafter"/>
</dbReference>
<feature type="compositionally biased region" description="Low complexity" evidence="1">
    <location>
        <begin position="31"/>
        <end position="53"/>
    </location>
</feature>
<dbReference type="GO" id="GO:0003723">
    <property type="term" value="F:RNA binding"/>
    <property type="evidence" value="ECO:0007669"/>
    <property type="project" value="InterPro"/>
</dbReference>
<feature type="region of interest" description="Disordered" evidence="1">
    <location>
        <begin position="245"/>
        <end position="288"/>
    </location>
</feature>
<evidence type="ECO:0000259" key="2">
    <source>
        <dbReference type="SMART" id="SM01233"/>
    </source>
</evidence>
<protein>
    <recommendedName>
        <fullName evidence="2">Hyaluronan/mRNA-binding protein domain-containing protein</fullName>
    </recommendedName>
</protein>
<accession>A0A9W8LJ73</accession>
<sequence length="288" mass="31354">MSVFSSNQFALLDDNAPSAVIDALMKKNKQKQQQQQQQQAAKPAKPAKPAAAPLPERAQPQERSIRSGGYPSRGGLRGANREPRAMDPPADSEKARLGPVHQSQRGRGAPRGRGRQFDRHSGTGLVDSAKKEKQGWLGAPEDMPADGAQAAEDAKKDAQDGAATPVDEEPEEAVKSLEDYLKERSANSIDAKRTVRKANEAGVDKSQLKEGVALQKTTESFFEPTATRKTQRQKERKVKQFVDIEQRFNDQGRGAFRGGRGGGPRPERRPTRGAQVNLGDKNAFPTLG</sequence>
<keyword evidence="4" id="KW-1185">Reference proteome</keyword>
<dbReference type="SMART" id="SM01233">
    <property type="entry name" value="HABP4_PAI-RBP1"/>
    <property type="match status" value="1"/>
</dbReference>
<dbReference type="GO" id="GO:0005634">
    <property type="term" value="C:nucleus"/>
    <property type="evidence" value="ECO:0007669"/>
    <property type="project" value="TreeGrafter"/>
</dbReference>
<feature type="region of interest" description="Disordered" evidence="1">
    <location>
        <begin position="24"/>
        <end position="175"/>
    </location>
</feature>
<dbReference type="EMBL" id="JANBUL010000079">
    <property type="protein sequence ID" value="KAJ2782217.1"/>
    <property type="molecule type" value="Genomic_DNA"/>
</dbReference>
<name>A0A9W8LJ73_9FUNG</name>
<evidence type="ECO:0000256" key="1">
    <source>
        <dbReference type="SAM" id="MobiDB-lite"/>
    </source>
</evidence>
<dbReference type="OrthoDB" id="5390558at2759"/>
<evidence type="ECO:0000313" key="4">
    <source>
        <dbReference type="Proteomes" id="UP001140217"/>
    </source>
</evidence>
<dbReference type="InterPro" id="IPR006861">
    <property type="entry name" value="HABP4_PAIRBP1-bd"/>
</dbReference>
<feature type="compositionally biased region" description="Gly residues" evidence="1">
    <location>
        <begin position="255"/>
        <end position="264"/>
    </location>
</feature>